<protein>
    <recommendedName>
        <fullName evidence="3">Fatty acid hydroxylase domain-containing protein</fullName>
    </recommendedName>
</protein>
<organism evidence="1 2">
    <name type="scientific">Acinetobacter soli</name>
    <dbReference type="NCBI Taxonomy" id="487316"/>
    <lineage>
        <taxon>Bacteria</taxon>
        <taxon>Pseudomonadati</taxon>
        <taxon>Pseudomonadota</taxon>
        <taxon>Gammaproteobacteria</taxon>
        <taxon>Moraxellales</taxon>
        <taxon>Moraxellaceae</taxon>
        <taxon>Acinetobacter</taxon>
    </lineage>
</organism>
<evidence type="ECO:0008006" key="3">
    <source>
        <dbReference type="Google" id="ProtNLM"/>
    </source>
</evidence>
<proteinExistence type="predicted"/>
<dbReference type="KEGG" id="asol:BEN76_11975"/>
<accession>A0A1P8EKG5</accession>
<dbReference type="AlphaFoldDB" id="A0A1P8EKG5"/>
<evidence type="ECO:0000313" key="1">
    <source>
        <dbReference type="EMBL" id="APV36693.1"/>
    </source>
</evidence>
<dbReference type="eggNOG" id="ENOG503215N">
    <property type="taxonomic scope" value="Bacteria"/>
</dbReference>
<dbReference type="EMBL" id="CP016896">
    <property type="protein sequence ID" value="APV36693.1"/>
    <property type="molecule type" value="Genomic_DNA"/>
</dbReference>
<dbReference type="Proteomes" id="UP000185674">
    <property type="component" value="Chromosome"/>
</dbReference>
<dbReference type="RefSeq" id="WP_076033148.1">
    <property type="nucleotide sequence ID" value="NZ_CP016896.1"/>
</dbReference>
<dbReference type="STRING" id="487316.BEN76_11975"/>
<reference evidence="1 2" key="1">
    <citation type="submission" date="2016-08" db="EMBL/GenBank/DDBJ databases">
        <title>Complete genome sequence of Acinetobacter baylyi strain GFJ2.</title>
        <authorList>
            <person name="Tabata M."/>
            <person name="Kuboki S."/>
            <person name="Gibu N."/>
            <person name="Kinouchi Y."/>
            <person name="Vangnai A."/>
            <person name="Kasai D."/>
            <person name="Fukuda M."/>
        </authorList>
    </citation>
    <scope>NUCLEOTIDE SEQUENCE [LARGE SCALE GENOMIC DNA]</scope>
    <source>
        <strain evidence="1 2">GFJ2</strain>
    </source>
</reference>
<sequence>MIKGFIAGLIVANGFEWVAHKYILHGVHRTGQPRYSPVPRSMASHWAHHREVKTQHFHDDCYVEGLASWRTRNELLSLGVVAATSMAIFAPLSKGMAIAAAYSAINYFYVHRKAHLQLDWAKRRIPWHVDHHMNANQDANWCVTKPWFDYLLGTRVVSSPDLKEANPLGIWLPRAVSQRFTHVVERLRPVKWTPTALTATDCAHQQNRPPKVA</sequence>
<gene>
    <name evidence="1" type="ORF">BEN76_11975</name>
</gene>
<name>A0A1P8EKG5_9GAMM</name>
<evidence type="ECO:0000313" key="2">
    <source>
        <dbReference type="Proteomes" id="UP000185674"/>
    </source>
</evidence>